<proteinExistence type="predicted"/>
<feature type="region of interest" description="Disordered" evidence="1">
    <location>
        <begin position="89"/>
        <end position="210"/>
    </location>
</feature>
<protein>
    <recommendedName>
        <fullName evidence="2">Zinc-binding loop region of homing endonuclease domain-containing protein</fullName>
    </recommendedName>
</protein>
<sequence>MESNAQRNGQIMDSYQSPQDHYTYQHPPTSGYHAASGFSGPQLYFYPQSYPTPLVQAPATRYFLSQQYPTRSAYFPSPVNFPTGAYPPEMAHPSRGDMQSIPRYQQPSNPHYQPTLGYPPISQHPFPPQLSQGQYNSIQENLSSSRPQFKNQRSLEARLRRDKKKEARKEENARRFREREARRNEKGKDNSTTFEMGTATTDSSAHPQPIDGLAESLYISTSTQNPMQASTVSNEQTSTPSPHNTFGNEQSVSSIPQIQFHRNLPRRFNRTIAKRKSVRKEIRLSGKEVTSMTMRNPAPPAIETEILSTHERMDFTPETHVSNGIVKHTISLPSQQHPENNEKFWVETAGNLWSRESPSPELELTEDVSHKEAGSRVGSAKTFQQSLLGPDLANKLDRGVDGEYHEDFFKCPMSDGASCLDDKLIKITSQMYAAMFADVGGSIPGRCFIPMPSSFLREIKFLEALYKLDYAAYLKNRSKSSWRGGLVCLDHGGSQLGQVRKNKWGLLSKPGLNFDDRQKLLRGDTESSHLCHCSICEELTHKIPETSTANTNRNVCKNKALELRKAGTKIPEKCSAHEPPCLMEHAALSQGEIVATQWMFVNGFQNITDIPQTRIGRLPIQLQDIPELSKSIIYGSTGVRIDSNELMLLSQSIASDTITLNPIQIKQMAPLSRYVGEVFNFKKLRCEVCEVKVQGPMSMILHMAGHVGMCVDPNEGETESIQPSISQEDGLQYLMKLFQDTRVLTFLDRQMTKEIADDERFYKVMADAYKKLEEVPGWTLETNAGRKQRVPKAFESLVKDRRRYWANKE</sequence>
<dbReference type="InterPro" id="IPR008704">
    <property type="entry name" value="Endonuclease_Zinc-binding_loop"/>
</dbReference>
<feature type="domain" description="Zinc-binding loop region of homing endonuclease" evidence="2">
    <location>
        <begin position="524"/>
        <end position="589"/>
    </location>
</feature>
<dbReference type="Pfam" id="PF05551">
    <property type="entry name" value="zf-His_Me_endon"/>
    <property type="match status" value="1"/>
</dbReference>
<gene>
    <name evidence="3" type="ORF">BCON_0159g00220</name>
</gene>
<dbReference type="EMBL" id="PQXN01000159">
    <property type="protein sequence ID" value="TGO51544.1"/>
    <property type="molecule type" value="Genomic_DNA"/>
</dbReference>
<organism evidence="3 4">
    <name type="scientific">Botryotinia convoluta</name>
    <dbReference type="NCBI Taxonomy" id="54673"/>
    <lineage>
        <taxon>Eukaryota</taxon>
        <taxon>Fungi</taxon>
        <taxon>Dikarya</taxon>
        <taxon>Ascomycota</taxon>
        <taxon>Pezizomycotina</taxon>
        <taxon>Leotiomycetes</taxon>
        <taxon>Helotiales</taxon>
        <taxon>Sclerotiniaceae</taxon>
        <taxon>Botryotinia</taxon>
    </lineage>
</organism>
<feature type="compositionally biased region" description="Polar residues" evidence="1">
    <location>
        <begin position="102"/>
        <end position="112"/>
    </location>
</feature>
<feature type="compositionally biased region" description="Basic and acidic residues" evidence="1">
    <location>
        <begin position="153"/>
        <end position="189"/>
    </location>
</feature>
<feature type="compositionally biased region" description="Polar residues" evidence="1">
    <location>
        <begin position="190"/>
        <end position="206"/>
    </location>
</feature>
<dbReference type="Proteomes" id="UP000297527">
    <property type="component" value="Unassembled WGS sequence"/>
</dbReference>
<evidence type="ECO:0000313" key="3">
    <source>
        <dbReference type="EMBL" id="TGO51544.1"/>
    </source>
</evidence>
<feature type="region of interest" description="Disordered" evidence="1">
    <location>
        <begin position="224"/>
        <end position="253"/>
    </location>
</feature>
<comment type="caution">
    <text evidence="3">The sequence shown here is derived from an EMBL/GenBank/DDBJ whole genome shotgun (WGS) entry which is preliminary data.</text>
</comment>
<dbReference type="AlphaFoldDB" id="A0A4Z1HRV6"/>
<name>A0A4Z1HRV6_9HELO</name>
<accession>A0A4Z1HRV6</accession>
<dbReference type="OrthoDB" id="3560088at2759"/>
<evidence type="ECO:0000256" key="1">
    <source>
        <dbReference type="SAM" id="MobiDB-lite"/>
    </source>
</evidence>
<feature type="region of interest" description="Disordered" evidence="1">
    <location>
        <begin position="1"/>
        <end position="33"/>
    </location>
</feature>
<feature type="compositionally biased region" description="Polar residues" evidence="1">
    <location>
        <begin position="129"/>
        <end position="152"/>
    </location>
</feature>
<evidence type="ECO:0000313" key="4">
    <source>
        <dbReference type="Proteomes" id="UP000297527"/>
    </source>
</evidence>
<reference evidence="3 4" key="1">
    <citation type="submission" date="2017-12" db="EMBL/GenBank/DDBJ databases">
        <title>Comparative genomics of Botrytis spp.</title>
        <authorList>
            <person name="Valero-Jimenez C.A."/>
            <person name="Tapia P."/>
            <person name="Veloso J."/>
            <person name="Silva-Moreno E."/>
            <person name="Staats M."/>
            <person name="Valdes J.H."/>
            <person name="Van Kan J.A.L."/>
        </authorList>
    </citation>
    <scope>NUCLEOTIDE SEQUENCE [LARGE SCALE GENOMIC DNA]</scope>
    <source>
        <strain evidence="3 4">MUCL11595</strain>
    </source>
</reference>
<feature type="compositionally biased region" description="Polar residues" evidence="1">
    <location>
        <begin position="1"/>
        <end position="28"/>
    </location>
</feature>
<evidence type="ECO:0000259" key="2">
    <source>
        <dbReference type="Pfam" id="PF05551"/>
    </source>
</evidence>
<keyword evidence="4" id="KW-1185">Reference proteome</keyword>